<evidence type="ECO:0000313" key="1">
    <source>
        <dbReference type="EMBL" id="SYX83897.1"/>
    </source>
</evidence>
<dbReference type="Proteomes" id="UP000304148">
    <property type="component" value="Chromosome"/>
</dbReference>
<sequence>MAHSIIASQSGVIDVMSDGKKGTEFRIKLYKQVI</sequence>
<accession>A0A383R9Q1</accession>
<protein>
    <submittedName>
        <fullName evidence="1">Uncharacterized protein</fullName>
    </submittedName>
</protein>
<name>A0A383R9Q1_PAEAL</name>
<dbReference type="EMBL" id="LS992241">
    <property type="protein sequence ID" value="SYX83897.1"/>
    <property type="molecule type" value="Genomic_DNA"/>
</dbReference>
<reference evidence="2" key="1">
    <citation type="submission" date="2018-08" db="EMBL/GenBank/DDBJ databases">
        <authorList>
            <person name="Chevrot R."/>
        </authorList>
    </citation>
    <scope>NUCLEOTIDE SEQUENCE [LARGE SCALE GENOMIC DNA]</scope>
</reference>
<gene>
    <name evidence="1" type="ORF">PBLR_12319</name>
</gene>
<dbReference type="AlphaFoldDB" id="A0A383R9Q1"/>
<proteinExistence type="predicted"/>
<evidence type="ECO:0000313" key="2">
    <source>
        <dbReference type="Proteomes" id="UP000304148"/>
    </source>
</evidence>
<organism evidence="1 2">
    <name type="scientific">Paenibacillus alvei</name>
    <name type="common">Bacillus alvei</name>
    <dbReference type="NCBI Taxonomy" id="44250"/>
    <lineage>
        <taxon>Bacteria</taxon>
        <taxon>Bacillati</taxon>
        <taxon>Bacillota</taxon>
        <taxon>Bacilli</taxon>
        <taxon>Bacillales</taxon>
        <taxon>Paenibacillaceae</taxon>
        <taxon>Paenibacillus</taxon>
    </lineage>
</organism>